<dbReference type="OrthoDB" id="174989at2"/>
<evidence type="ECO:0000256" key="2">
    <source>
        <dbReference type="ARBA" id="ARBA00005186"/>
    </source>
</evidence>
<keyword evidence="4" id="KW-0732">Signal</keyword>
<dbReference type="Proteomes" id="UP000179145">
    <property type="component" value="Plasmid pKB14400_3"/>
</dbReference>
<evidence type="ECO:0000256" key="9">
    <source>
        <dbReference type="ARBA" id="ARBA00023237"/>
    </source>
</evidence>
<dbReference type="InterPro" id="IPR019734">
    <property type="entry name" value="TPR_rpt"/>
</dbReference>
<dbReference type="InterPro" id="IPR051012">
    <property type="entry name" value="CellSynth/LPSAsmb/PSIAsmb"/>
</dbReference>
<keyword evidence="13" id="KW-1185">Reference proteome</keyword>
<evidence type="ECO:0000256" key="6">
    <source>
        <dbReference type="ARBA" id="ARBA00022803"/>
    </source>
</evidence>
<feature type="domain" description="Cellulose synthase operon C C-terminal" evidence="11">
    <location>
        <begin position="868"/>
        <end position="1197"/>
    </location>
</feature>
<dbReference type="Pfam" id="PF13432">
    <property type="entry name" value="TPR_16"/>
    <property type="match status" value="2"/>
</dbReference>
<keyword evidence="5" id="KW-0677">Repeat</keyword>
<proteinExistence type="inferred from homology"/>
<dbReference type="PRINTS" id="PR01441">
    <property type="entry name" value="CELLSNTHASEC"/>
</dbReference>
<evidence type="ECO:0000313" key="12">
    <source>
        <dbReference type="EMBL" id="AOX18753.1"/>
    </source>
</evidence>
<dbReference type="InterPro" id="IPR008410">
    <property type="entry name" value="BCSC_C"/>
</dbReference>
<keyword evidence="9" id="KW-0998">Cell outer membrane</keyword>
<dbReference type="InterPro" id="IPR003921">
    <property type="entry name" value="Cell_synth_C"/>
</dbReference>
<keyword evidence="7" id="KW-0135">Cellulose biosynthesis</keyword>
<gene>
    <name evidence="12" type="ORF">A0U89_15725</name>
</gene>
<dbReference type="GO" id="GO:0006011">
    <property type="term" value="P:UDP-alpha-D-glucose metabolic process"/>
    <property type="evidence" value="ECO:0007669"/>
    <property type="project" value="InterPro"/>
</dbReference>
<dbReference type="AlphaFoldDB" id="A0A1D8UYK4"/>
<feature type="repeat" description="TPR" evidence="10">
    <location>
        <begin position="295"/>
        <end position="328"/>
    </location>
</feature>
<keyword evidence="8" id="KW-0472">Membrane</keyword>
<evidence type="ECO:0000313" key="13">
    <source>
        <dbReference type="Proteomes" id="UP000179145"/>
    </source>
</evidence>
<dbReference type="PROSITE" id="PS50005">
    <property type="entry name" value="TPR"/>
    <property type="match status" value="1"/>
</dbReference>
<dbReference type="UniPathway" id="UPA00694"/>
<dbReference type="PANTHER" id="PTHR45586">
    <property type="entry name" value="TPR REPEAT-CONTAINING PROTEIN PA4667"/>
    <property type="match status" value="1"/>
</dbReference>
<evidence type="ECO:0000256" key="7">
    <source>
        <dbReference type="ARBA" id="ARBA00022916"/>
    </source>
</evidence>
<dbReference type="Pfam" id="PF14559">
    <property type="entry name" value="TPR_19"/>
    <property type="match status" value="2"/>
</dbReference>
<dbReference type="SUPFAM" id="SSF81901">
    <property type="entry name" value="HCP-like"/>
    <property type="match status" value="1"/>
</dbReference>
<dbReference type="SMART" id="SM00028">
    <property type="entry name" value="TPR"/>
    <property type="match status" value="5"/>
</dbReference>
<accession>A0A1D8UYK4</accession>
<name>A0A1D8UYK4_9PROT</name>
<evidence type="ECO:0000256" key="8">
    <source>
        <dbReference type="ARBA" id="ARBA00023136"/>
    </source>
</evidence>
<keyword evidence="6 10" id="KW-0802">TPR repeat</keyword>
<evidence type="ECO:0000256" key="4">
    <source>
        <dbReference type="ARBA" id="ARBA00022729"/>
    </source>
</evidence>
<dbReference type="SUPFAM" id="SSF48452">
    <property type="entry name" value="TPR-like"/>
    <property type="match status" value="2"/>
</dbReference>
<geneLocation type="plasmid" evidence="13">
    <name>pkb14400_3</name>
</geneLocation>
<protein>
    <recommendedName>
        <fullName evidence="11">Cellulose synthase operon C C-terminal domain-containing protein</fullName>
    </recommendedName>
</protein>
<reference evidence="12 13" key="1">
    <citation type="journal article" date="2016" name="Microb. Cell Fact.">
        <title>Dissection of exopolysaccharide biosynthesis in Kozakia baliensis.</title>
        <authorList>
            <person name="Brandt J.U."/>
            <person name="Jakob F."/>
            <person name="Behr J."/>
            <person name="Geissler A.J."/>
            <person name="Vogel R.F."/>
        </authorList>
    </citation>
    <scope>NUCLEOTIDE SEQUENCE [LARGE SCALE GENOMIC DNA]</scope>
    <source>
        <strain evidence="12 13">DSM 14400</strain>
        <plasmid evidence="13">Plasmid pkb14400_3</plasmid>
    </source>
</reference>
<dbReference type="KEGG" id="kba:A0U89_15725"/>
<dbReference type="InterPro" id="IPR011990">
    <property type="entry name" value="TPR-like_helical_dom_sf"/>
</dbReference>
<dbReference type="RefSeq" id="WP_070404197.1">
    <property type="nucleotide sequence ID" value="NZ_BJVW01000012.1"/>
</dbReference>
<dbReference type="EMBL" id="CP014677">
    <property type="protein sequence ID" value="AOX18753.1"/>
    <property type="molecule type" value="Genomic_DNA"/>
</dbReference>
<evidence type="ECO:0000256" key="10">
    <source>
        <dbReference type="PROSITE-ProRule" id="PRU00339"/>
    </source>
</evidence>
<organism evidence="12 13">
    <name type="scientific">Kozakia baliensis</name>
    <dbReference type="NCBI Taxonomy" id="153496"/>
    <lineage>
        <taxon>Bacteria</taxon>
        <taxon>Pseudomonadati</taxon>
        <taxon>Pseudomonadota</taxon>
        <taxon>Alphaproteobacteria</taxon>
        <taxon>Acetobacterales</taxon>
        <taxon>Acetobacteraceae</taxon>
        <taxon>Kozakia</taxon>
    </lineage>
</organism>
<dbReference type="GO" id="GO:0030244">
    <property type="term" value="P:cellulose biosynthetic process"/>
    <property type="evidence" value="ECO:0007669"/>
    <property type="project" value="UniProtKB-KW"/>
</dbReference>
<evidence type="ECO:0000256" key="5">
    <source>
        <dbReference type="ARBA" id="ARBA00022737"/>
    </source>
</evidence>
<comment type="subcellular location">
    <subcellularLocation>
        <location evidence="1">Cell outer membrane</location>
        <topology evidence="1">Peripheral membrane protein</topology>
    </subcellularLocation>
</comment>
<evidence type="ECO:0000256" key="3">
    <source>
        <dbReference type="ARBA" id="ARBA00005886"/>
    </source>
</evidence>
<dbReference type="PANTHER" id="PTHR45586:SF1">
    <property type="entry name" value="LIPOPOLYSACCHARIDE ASSEMBLY PROTEIN B"/>
    <property type="match status" value="1"/>
</dbReference>
<evidence type="ECO:0000256" key="1">
    <source>
        <dbReference type="ARBA" id="ARBA00004339"/>
    </source>
</evidence>
<evidence type="ECO:0000259" key="11">
    <source>
        <dbReference type="Pfam" id="PF05420"/>
    </source>
</evidence>
<dbReference type="Pfam" id="PF05420">
    <property type="entry name" value="BCSC_C"/>
    <property type="match status" value="1"/>
</dbReference>
<dbReference type="Gene3D" id="1.25.40.10">
    <property type="entry name" value="Tetratricopeptide repeat domain"/>
    <property type="match status" value="4"/>
</dbReference>
<dbReference type="GO" id="GO:0009279">
    <property type="term" value="C:cell outer membrane"/>
    <property type="evidence" value="ECO:0007669"/>
    <property type="project" value="UniProtKB-SubCell"/>
</dbReference>
<keyword evidence="12" id="KW-0614">Plasmid</keyword>
<sequence length="1201" mass="130749">MSAQSASPDQQKTVAPNGAARLMLARARYWYERQQFNEARAALAQAQRLSPDDPDVLSLTGEWALSDGRRTEAAQALEKLRTVAPNSDGLNRLVSLMHLHQISPEAVEQARAAARNGDTAGAVQHYQKLFPNGPPPSYALEYYTTLAGVPGERAAAQRGLAHLVTSSPNDIEAQIAYAQSLTWDEASRLSGIHRLQKLETSATVTSPQGERITQILRQAILWLPAIPQNAGPMNDWLQNHPNDSEIVQLRKKALVDNVDPGAMLRLQGFHELDANQLEEASRDFETRLASMPHDADALGGLGIVRLRQHRSAEAVKLLDDAIAADPTHAEHWRQARDGAQVGGAYETVQQLSAEGKYDSAERALAPLIKNAPEQTGPLLLEADLARRARDYSRAISLYRNILSNHKGLATAQEGLIRTLVASGQISEARNALGNATNVDPRLRASIDLVEAEHAGGIDQKIEYLQQAISEDASDPWARLHLAQALLDKGARDQAHDVMMPLIQGGQRLSNEQVQAALFYAGQAEDTDLIERLKPLLSKRAYTPELRALLRRATIREKINNAPSDLVEARIYYMNLLRDGDPDGSLGAIIGEALLDRGDRAGASEVITSLLRREVDPSTDQRLAYAGLYLRMKDITRASQLIRYLQDKDMSPTQATSLQQLRTAVAVTTADSYNARGERAKAYDALAPFLNNDTASTSAARLALARLYQSDGQVAEAYQINSAAVERNPSDLDARLALVQTAVAMRRFDEAQSVVDDMNGISSADPRSWVAAAVLAQARGNWTLAIQFLAQARMLRKQQIGQADADVTFVRNPFRREAIAPDAQASSSDPMLQQIDTRVEDITRTFAPSINITPGIDSRSGSGLNGLSNLSIKGEGKFALGSGRMSLFATPVALNSRKLSEGDSVGRQSIGTTLLYGGEAGERMNATGVALGAIYAWRWLTVDIGSSPLGFQVSNFLGGVEVAPKINANTILRFQLDRRNIADSLLSYSGMRDKSTGATWGGVTRNRFNGQLEYGTDSIELYGRAAVSAITGRNTLSNTEYEAGAGGSVPVYSKDDQLVRMGADLTWFRYDHNEYQFSFGNGGYFSPQSFFALTFPVTYTGHQDQWSWKLGGRIGYQTYHSNASSYYPTNSVLQNEATALSPKNAMLPGQSTSGLTGGADGFLHYQLSPALNLGIDLSYQKAGPWNEVSAFLSAHYNLSEAP</sequence>
<comment type="pathway">
    <text evidence="2">Glycan metabolism; bacterial cellulose biosynthesis.</text>
</comment>
<comment type="similarity">
    <text evidence="3">Belongs to the AcsC/BcsC family.</text>
</comment>